<evidence type="ECO:0008006" key="3">
    <source>
        <dbReference type="Google" id="ProtNLM"/>
    </source>
</evidence>
<dbReference type="InterPro" id="IPR036619">
    <property type="entry name" value="NinB_sf"/>
</dbReference>
<dbReference type="AlphaFoldDB" id="A0A0N1J5K2"/>
<sequence length="156" mass="17811">MTDKISVNCQAKLSEAITRLSTMFRDKKFVVVSLRPGKDRTLDQNALWFAFYKRIAEMTQIGDASDARKYCKLHHGVQILLNEDQDFQASWYRVMRHLSYEEKLDLMGDCRLFGPDGMPVTSLFNRAQGIAYTDRIIADFTKQGVFFGDLIGEAAA</sequence>
<evidence type="ECO:0000313" key="2">
    <source>
        <dbReference type="Proteomes" id="UP000037931"/>
    </source>
</evidence>
<dbReference type="RefSeq" id="WP_054064849.1">
    <property type="nucleotide sequence ID" value="NZ_JSYZ01000054.1"/>
</dbReference>
<gene>
    <name evidence="1" type="ORF">PF66_06396</name>
</gene>
<reference evidence="1 2" key="1">
    <citation type="journal article" date="2015" name="PLoS ONE">
        <title>Rice-Infecting Pseudomonas Genomes Are Highly Accessorized and Harbor Multiple Putative Virulence Mechanisms to Cause Sheath Brown Rot.</title>
        <authorList>
            <person name="Quibod I.L."/>
            <person name="Grande G."/>
            <person name="Oreiro E.G."/>
            <person name="Borja F.N."/>
            <person name="Dossa G.S."/>
            <person name="Mauleon R."/>
            <person name="Cruz C.V."/>
            <person name="Oliva R."/>
        </authorList>
    </citation>
    <scope>NUCLEOTIDE SEQUENCE [LARGE SCALE GENOMIC DNA]</scope>
    <source>
        <strain evidence="1 2">IRRI 6609</strain>
    </source>
</reference>
<accession>A0A0N1J5K2</accession>
<dbReference type="OrthoDB" id="8685801at2"/>
<keyword evidence="2" id="KW-1185">Reference proteome</keyword>
<dbReference type="PATRIC" id="fig|50340.43.peg.5075"/>
<name>A0A0N1J5K2_9PSED</name>
<dbReference type="EMBL" id="JSYZ01000054">
    <property type="protein sequence ID" value="KPA87051.1"/>
    <property type="molecule type" value="Genomic_DNA"/>
</dbReference>
<dbReference type="Gene3D" id="1.10.3790.10">
    <property type="entry name" value="NinB"/>
    <property type="match status" value="1"/>
</dbReference>
<dbReference type="Proteomes" id="UP000037931">
    <property type="component" value="Unassembled WGS sequence"/>
</dbReference>
<evidence type="ECO:0000313" key="1">
    <source>
        <dbReference type="EMBL" id="KPA87051.1"/>
    </source>
</evidence>
<comment type="caution">
    <text evidence="1">The sequence shown here is derived from an EMBL/GenBank/DDBJ whole genome shotgun (WGS) entry which is preliminary data.</text>
</comment>
<dbReference type="STRING" id="50340.PF66_06396"/>
<protein>
    <recommendedName>
        <fullName evidence="3">NinB protein</fullName>
    </recommendedName>
</protein>
<proteinExistence type="predicted"/>
<organism evidence="1 2">
    <name type="scientific">Pseudomonas asplenii</name>
    <dbReference type="NCBI Taxonomy" id="53407"/>
    <lineage>
        <taxon>Bacteria</taxon>
        <taxon>Pseudomonadati</taxon>
        <taxon>Pseudomonadota</taxon>
        <taxon>Gammaproteobacteria</taxon>
        <taxon>Pseudomonadales</taxon>
        <taxon>Pseudomonadaceae</taxon>
        <taxon>Pseudomonas</taxon>
    </lineage>
</organism>